<dbReference type="EMBL" id="PDCK01000039">
    <property type="protein sequence ID" value="PRQ56082.1"/>
    <property type="molecule type" value="Genomic_DNA"/>
</dbReference>
<sequence length="138" mass="14890">MEAGSDHSLPNLALRRGEEHSFILKPATTLWKNFKTGGDRSTQQSLAQAGKAGNAASSSRLALKTAEGKRVASTAGEYAIMVSCRCNYTESRLFFKQLTSWRPRISRDLMISIASEMSGQSSAPNAGVSQLPVQVLTL</sequence>
<evidence type="ECO:0000313" key="2">
    <source>
        <dbReference type="Proteomes" id="UP000238479"/>
    </source>
</evidence>
<dbReference type="Gramene" id="PRQ56082">
    <property type="protein sequence ID" value="PRQ56082"/>
    <property type="gene ID" value="RchiOBHm_Chr1g0331861"/>
</dbReference>
<keyword evidence="2" id="KW-1185">Reference proteome</keyword>
<dbReference type="PANTHER" id="PTHR36034">
    <property type="entry name" value="EXPRESSED PROTEIN"/>
    <property type="match status" value="1"/>
</dbReference>
<name>A0A2P6SBM5_ROSCH</name>
<reference evidence="1 2" key="1">
    <citation type="journal article" date="2018" name="Nat. Genet.">
        <title>The Rosa genome provides new insights in the design of modern roses.</title>
        <authorList>
            <person name="Bendahmane M."/>
        </authorList>
    </citation>
    <scope>NUCLEOTIDE SEQUENCE [LARGE SCALE GENOMIC DNA]</scope>
    <source>
        <strain evidence="2">cv. Old Blush</strain>
    </source>
</reference>
<organism evidence="1 2">
    <name type="scientific">Rosa chinensis</name>
    <name type="common">China rose</name>
    <dbReference type="NCBI Taxonomy" id="74649"/>
    <lineage>
        <taxon>Eukaryota</taxon>
        <taxon>Viridiplantae</taxon>
        <taxon>Streptophyta</taxon>
        <taxon>Embryophyta</taxon>
        <taxon>Tracheophyta</taxon>
        <taxon>Spermatophyta</taxon>
        <taxon>Magnoliopsida</taxon>
        <taxon>eudicotyledons</taxon>
        <taxon>Gunneridae</taxon>
        <taxon>Pentapetalae</taxon>
        <taxon>rosids</taxon>
        <taxon>fabids</taxon>
        <taxon>Rosales</taxon>
        <taxon>Rosaceae</taxon>
        <taxon>Rosoideae</taxon>
        <taxon>Rosoideae incertae sedis</taxon>
        <taxon>Rosa</taxon>
    </lineage>
</organism>
<protein>
    <submittedName>
        <fullName evidence="1">Uncharacterized protein</fullName>
    </submittedName>
</protein>
<dbReference type="AlphaFoldDB" id="A0A2P6SBM5"/>
<gene>
    <name evidence="1" type="ORF">RchiOBHm_Chr1g0331861</name>
</gene>
<dbReference type="STRING" id="74649.A0A2P6SBM5"/>
<accession>A0A2P6SBM5</accession>
<comment type="caution">
    <text evidence="1">The sequence shown here is derived from an EMBL/GenBank/DDBJ whole genome shotgun (WGS) entry which is preliminary data.</text>
</comment>
<dbReference type="Proteomes" id="UP000238479">
    <property type="component" value="Chromosome 1"/>
</dbReference>
<proteinExistence type="predicted"/>
<evidence type="ECO:0000313" key="1">
    <source>
        <dbReference type="EMBL" id="PRQ56082.1"/>
    </source>
</evidence>
<dbReference type="PANTHER" id="PTHR36034:SF2">
    <property type="entry name" value="EXPRESSED PROTEIN"/>
    <property type="match status" value="1"/>
</dbReference>